<dbReference type="PROSITE" id="PS50190">
    <property type="entry name" value="SEC7"/>
    <property type="match status" value="1"/>
</dbReference>
<comment type="subcellular location">
    <subcellularLocation>
        <location evidence="1">Cytoplasm</location>
    </subcellularLocation>
</comment>
<dbReference type="FunFam" id="1.10.1000.11:FF:000002">
    <property type="entry name" value="Cytohesin 1"/>
    <property type="match status" value="1"/>
</dbReference>
<feature type="compositionally biased region" description="Acidic residues" evidence="7">
    <location>
        <begin position="369"/>
        <end position="385"/>
    </location>
</feature>
<feature type="compositionally biased region" description="Low complexity" evidence="7">
    <location>
        <begin position="923"/>
        <end position="949"/>
    </location>
</feature>
<evidence type="ECO:0000256" key="5">
    <source>
        <dbReference type="ARBA" id="ARBA00023054"/>
    </source>
</evidence>
<keyword evidence="3" id="KW-0963">Cytoplasm</keyword>
<feature type="region of interest" description="Disordered" evidence="7">
    <location>
        <begin position="139"/>
        <end position="169"/>
    </location>
</feature>
<dbReference type="SUPFAM" id="SSF50729">
    <property type="entry name" value="PH domain-like"/>
    <property type="match status" value="1"/>
</dbReference>
<gene>
    <name evidence="9" type="ORF">OXX778_LOCUS12483</name>
</gene>
<feature type="region of interest" description="Disordered" evidence="7">
    <location>
        <begin position="366"/>
        <end position="390"/>
    </location>
</feature>
<evidence type="ECO:0000256" key="7">
    <source>
        <dbReference type="SAM" id="MobiDB-lite"/>
    </source>
</evidence>
<dbReference type="InterPro" id="IPR000904">
    <property type="entry name" value="Sec7_dom"/>
</dbReference>
<feature type="compositionally biased region" description="Low complexity" evidence="7">
    <location>
        <begin position="892"/>
        <end position="911"/>
    </location>
</feature>
<evidence type="ECO:0000256" key="1">
    <source>
        <dbReference type="ARBA" id="ARBA00004496"/>
    </source>
</evidence>
<evidence type="ECO:0000256" key="6">
    <source>
        <dbReference type="SAM" id="Coils"/>
    </source>
</evidence>
<dbReference type="PANTHER" id="PTHR10663:SF342">
    <property type="entry name" value="FI21420P1"/>
    <property type="match status" value="1"/>
</dbReference>
<dbReference type="InterPro" id="IPR033742">
    <property type="entry name" value="IQSEC_PH"/>
</dbReference>
<evidence type="ECO:0000313" key="10">
    <source>
        <dbReference type="Proteomes" id="UP000663879"/>
    </source>
</evidence>
<proteinExistence type="inferred from homology"/>
<dbReference type="AlphaFoldDB" id="A0A814B7D3"/>
<feature type="region of interest" description="Disordered" evidence="7">
    <location>
        <begin position="892"/>
        <end position="951"/>
    </location>
</feature>
<evidence type="ECO:0000256" key="2">
    <source>
        <dbReference type="ARBA" id="ARBA00006248"/>
    </source>
</evidence>
<dbReference type="Gene3D" id="1.10.1000.11">
    <property type="entry name" value="Arf Nucleotide-binding Site Opener,domain 2"/>
    <property type="match status" value="1"/>
</dbReference>
<organism evidence="9 10">
    <name type="scientific">Brachionus calyciflorus</name>
    <dbReference type="NCBI Taxonomy" id="104777"/>
    <lineage>
        <taxon>Eukaryota</taxon>
        <taxon>Metazoa</taxon>
        <taxon>Spiralia</taxon>
        <taxon>Gnathifera</taxon>
        <taxon>Rotifera</taxon>
        <taxon>Eurotatoria</taxon>
        <taxon>Monogononta</taxon>
        <taxon>Pseudotrocha</taxon>
        <taxon>Ploima</taxon>
        <taxon>Brachionidae</taxon>
        <taxon>Brachionus</taxon>
    </lineage>
</organism>
<evidence type="ECO:0000256" key="4">
    <source>
        <dbReference type="ARBA" id="ARBA00022553"/>
    </source>
</evidence>
<accession>A0A814B7D3</accession>
<evidence type="ECO:0000259" key="8">
    <source>
        <dbReference type="PROSITE" id="PS50190"/>
    </source>
</evidence>
<dbReference type="PANTHER" id="PTHR10663">
    <property type="entry name" value="GUANYL-NUCLEOTIDE EXCHANGE FACTOR"/>
    <property type="match status" value="1"/>
</dbReference>
<keyword evidence="4" id="KW-0597">Phosphoprotein</keyword>
<comment type="caution">
    <text evidence="9">The sequence shown here is derived from an EMBL/GenBank/DDBJ whole genome shotgun (WGS) entry which is preliminary data.</text>
</comment>
<dbReference type="SUPFAM" id="SSF48425">
    <property type="entry name" value="Sec7 domain"/>
    <property type="match status" value="1"/>
</dbReference>
<dbReference type="Gene3D" id="1.10.220.20">
    <property type="match status" value="1"/>
</dbReference>
<dbReference type="InterPro" id="IPR035999">
    <property type="entry name" value="Sec7_dom_sf"/>
</dbReference>
<feature type="compositionally biased region" description="Low complexity" evidence="7">
    <location>
        <begin position="140"/>
        <end position="167"/>
    </location>
</feature>
<sequence>MMEKCLIKSRIDCPPPETRQLIKDKDLTIQKLSEKLKTFESNQASLLNERENLLNLFNKLIKNLNDKSNSSTTKNDKYIENLIEQEFEFIKSPNQLRTPTNSTDNFKLLDESYVNYLNKQIEIASFIIQSKSDLDNKNMTNSNTSNLSLASPTPPISSASSSSSSLAKNDRLGELDEFETKNVPMTPSFKLSNNKNINSSISSSMMLQSPKQLMLKKTLKNTVSTLNNNNNNNNINRTILDITNQTPLSTNHKNVSLNNHVIKYELSNDLQQKEIELLNRKYGGHLRARRAARIIQLAYREYRLRKNYQKLCENTLKRRSLDISTNFANQTLNETSQPMRHANKKLSIDLPSVDFEHLIEKLNKRNNENVEEADEEFEDAESGPESDDKVKKQLNFTNQMKTKFDDLSTISILSSSNGDYKNLDDDEDEVDLNYSVKNLNLKNLNTINSTSINSVYSSESTSTCSSSSTKASSSKSFKIQINKPLDSPVSPNQTPKNTDSPLKNSRLIQSELVSHINPKTLNNYDVNKHKYLVGLNLFNRKPEKGVNYLIEEKFLDRNAKSIAEFIFNRNCISKQLIGEYISNTQDKFIRSVLSEFIQLIDLKDLAVDEALRKFQSHFRMPGEAQKIEHLTHAFSTRFIECNKLLCKNMFNCAEETIEVLAYAVILLNTSIHNPNVKPCEKMKFEQFLKMTKGIDNGNDIDREYLQGVYERVKQNEFKPGKDHTSSVIEFEKNLVGAKKPTTIFALPHRRLVCIVQLYEVYDLTKKDKPNSHLRDCFLFNDILVITKVFSKKKNNTLYTYKYGFPLHGMNVVLFTTNHYQYGIRLIRMPEKKVLITFNAKNENDQQLFCRDLAESIAESNEIESIRIKTELEKYKPNKNLLHLTNNQQNVFNGNVNSSSSGCNSNPSVSISNGNNGMSPKIITNTKQQKTSLSSSSSTTSNSSTSSYYSAGKSLQTSPVEKLVNHNKIESDKKPTLIKRTLSNSLLDISQNSNTVLSMSNLKTGQYATGLCRAGSECSIYNNPLEKRRSQSFFTKNDLKIQQNEKEQSKENIYADIEDVTENQDTDNLYANEHDLVLFDENILKKEIKQKQLTSANKSSRISSSLFSSSNTVTSNPSLTNSATKYFTISSAAGQKFRQIIKKYV</sequence>
<dbReference type="InterPro" id="IPR011993">
    <property type="entry name" value="PH-like_dom_sf"/>
</dbReference>
<dbReference type="EMBL" id="CAJNOC010002269">
    <property type="protein sequence ID" value="CAF0922939.1"/>
    <property type="molecule type" value="Genomic_DNA"/>
</dbReference>
<evidence type="ECO:0000256" key="3">
    <source>
        <dbReference type="ARBA" id="ARBA00022490"/>
    </source>
</evidence>
<feature type="coiled-coil region" evidence="6">
    <location>
        <begin position="22"/>
        <end position="67"/>
    </location>
</feature>
<evidence type="ECO:0000313" key="9">
    <source>
        <dbReference type="EMBL" id="CAF0922939.1"/>
    </source>
</evidence>
<dbReference type="CDD" id="cd00171">
    <property type="entry name" value="Sec7"/>
    <property type="match status" value="1"/>
</dbReference>
<dbReference type="PROSITE" id="PS50096">
    <property type="entry name" value="IQ"/>
    <property type="match status" value="1"/>
</dbReference>
<name>A0A814B7D3_9BILA</name>
<dbReference type="GO" id="GO:0005085">
    <property type="term" value="F:guanyl-nucleotide exchange factor activity"/>
    <property type="evidence" value="ECO:0007669"/>
    <property type="project" value="InterPro"/>
</dbReference>
<reference evidence="9" key="1">
    <citation type="submission" date="2021-02" db="EMBL/GenBank/DDBJ databases">
        <authorList>
            <person name="Nowell W R."/>
        </authorList>
    </citation>
    <scope>NUCLEOTIDE SEQUENCE</scope>
    <source>
        <strain evidence="9">Ploen Becks lab</strain>
    </source>
</reference>
<feature type="compositionally biased region" description="Polar residues" evidence="7">
    <location>
        <begin position="489"/>
        <end position="503"/>
    </location>
</feature>
<dbReference type="Gene3D" id="2.30.29.30">
    <property type="entry name" value="Pleckstrin-homology domain (PH domain)/Phosphotyrosine-binding domain (PTB)"/>
    <property type="match status" value="1"/>
</dbReference>
<keyword evidence="5 6" id="KW-0175">Coiled coil</keyword>
<dbReference type="Proteomes" id="UP000663879">
    <property type="component" value="Unassembled WGS sequence"/>
</dbReference>
<dbReference type="OrthoDB" id="430364at2759"/>
<dbReference type="Pfam" id="PF16453">
    <property type="entry name" value="IQ_SEC7_PH"/>
    <property type="match status" value="1"/>
</dbReference>
<feature type="domain" description="SEC7" evidence="8">
    <location>
        <begin position="520"/>
        <end position="715"/>
    </location>
</feature>
<protein>
    <recommendedName>
        <fullName evidence="8">SEC7 domain-containing protein</fullName>
    </recommendedName>
</protein>
<dbReference type="GO" id="GO:0032012">
    <property type="term" value="P:regulation of ARF protein signal transduction"/>
    <property type="evidence" value="ECO:0007669"/>
    <property type="project" value="InterPro"/>
</dbReference>
<dbReference type="Pfam" id="PF01369">
    <property type="entry name" value="Sec7"/>
    <property type="match status" value="1"/>
</dbReference>
<comment type="similarity">
    <text evidence="2">Belongs to the BRAG family.</text>
</comment>
<dbReference type="GO" id="GO:0030036">
    <property type="term" value="P:actin cytoskeleton organization"/>
    <property type="evidence" value="ECO:0007669"/>
    <property type="project" value="TreeGrafter"/>
</dbReference>
<dbReference type="GO" id="GO:0005737">
    <property type="term" value="C:cytoplasm"/>
    <property type="evidence" value="ECO:0007669"/>
    <property type="project" value="UniProtKB-SubCell"/>
</dbReference>
<dbReference type="SMART" id="SM00222">
    <property type="entry name" value="Sec7"/>
    <property type="match status" value="1"/>
</dbReference>
<keyword evidence="10" id="KW-1185">Reference proteome</keyword>
<dbReference type="InterPro" id="IPR023394">
    <property type="entry name" value="Sec7_C_sf"/>
</dbReference>
<feature type="region of interest" description="Disordered" evidence="7">
    <location>
        <begin position="482"/>
        <end position="503"/>
    </location>
</feature>